<reference evidence="1" key="1">
    <citation type="submission" date="2015-10" db="EMBL/GenBank/DDBJ databases">
        <authorList>
            <person name="Regsiter A."/>
            <person name="william w."/>
        </authorList>
    </citation>
    <scope>NUCLEOTIDE SEQUENCE</scope>
    <source>
        <strain evidence="1">Montdore</strain>
    </source>
</reference>
<dbReference type="InterPro" id="IPR036291">
    <property type="entry name" value="NAD(P)-bd_dom_sf"/>
</dbReference>
<dbReference type="SUPFAM" id="SSF51735">
    <property type="entry name" value="NAD(P)-binding Rossmann-fold domains"/>
    <property type="match status" value="1"/>
</dbReference>
<name>A0A292PM38_9PEZI</name>
<proteinExistence type="predicted"/>
<evidence type="ECO:0008006" key="3">
    <source>
        <dbReference type="Google" id="ProtNLM"/>
    </source>
</evidence>
<organism evidence="1 2">
    <name type="scientific">Tuber aestivum</name>
    <name type="common">summer truffle</name>
    <dbReference type="NCBI Taxonomy" id="59557"/>
    <lineage>
        <taxon>Eukaryota</taxon>
        <taxon>Fungi</taxon>
        <taxon>Dikarya</taxon>
        <taxon>Ascomycota</taxon>
        <taxon>Pezizomycotina</taxon>
        <taxon>Pezizomycetes</taxon>
        <taxon>Pezizales</taxon>
        <taxon>Tuberaceae</taxon>
        <taxon>Tuber</taxon>
    </lineage>
</organism>
<keyword evidence="2" id="KW-1185">Reference proteome</keyword>
<evidence type="ECO:0000313" key="2">
    <source>
        <dbReference type="Proteomes" id="UP001412239"/>
    </source>
</evidence>
<evidence type="ECO:0000313" key="1">
    <source>
        <dbReference type="EMBL" id="CUS08566.1"/>
    </source>
</evidence>
<gene>
    <name evidence="1" type="ORF">GSTUAT00007331001</name>
</gene>
<accession>A0A292PM38</accession>
<sequence>MSTKPLAIIAGAGTGTGVSIAHRFSRAYNVIILSRSSASIDPVISAVEASGGAAYGIPTDVSSEASVTAAFKAIKAKYPGSPTAAAVFNAGSWNRAPFLETALDDWERVLGIQGPVTRGAGSRGAFLFSKATIPLLLESKHLEYPPTLIFTGATASVKASANFTAFAAGKWATRALSQGLAKEFGPQGVHVSHAIIDGIIDVPGTKEWTFDDEDAKISPDAVSLVSPNIRDRRGELTVGHGKIADAYWHLHTQPRTTFTWELDVRPYVEKW</sequence>
<dbReference type="AlphaFoldDB" id="A0A292PM38"/>
<dbReference type="PANTHER" id="PTHR43431">
    <property type="entry name" value="OXIDOREDUCTASE, SHORT CHAIN DEHYDROGENASE/REDUCTASE FAMILY (AFU_ORTHOLOGUE AFUA_5G14000)"/>
    <property type="match status" value="1"/>
</dbReference>
<dbReference type="InterPro" id="IPR002347">
    <property type="entry name" value="SDR_fam"/>
</dbReference>
<dbReference type="PRINTS" id="PR00081">
    <property type="entry name" value="GDHRDH"/>
</dbReference>
<protein>
    <recommendedName>
        <fullName evidence="3">NAD(P)-binding protein</fullName>
    </recommendedName>
</protein>
<dbReference type="EMBL" id="LN891125">
    <property type="protein sequence ID" value="CUS08566.1"/>
    <property type="molecule type" value="Genomic_DNA"/>
</dbReference>
<dbReference type="Gene3D" id="3.40.50.720">
    <property type="entry name" value="NAD(P)-binding Rossmann-like Domain"/>
    <property type="match status" value="1"/>
</dbReference>
<dbReference type="Pfam" id="PF00106">
    <property type="entry name" value="adh_short"/>
    <property type="match status" value="1"/>
</dbReference>
<dbReference type="PANTHER" id="PTHR43431:SF7">
    <property type="entry name" value="OXIDOREDUCTASE, SHORT CHAIN DEHYDROGENASE_REDUCTASE FAMILY (AFU_ORTHOLOGUE AFUA_5G14000)"/>
    <property type="match status" value="1"/>
</dbReference>
<dbReference type="Proteomes" id="UP001412239">
    <property type="component" value="Unassembled WGS sequence"/>
</dbReference>